<dbReference type="PANTHER" id="PTHR27005:SF537">
    <property type="entry name" value="LYSM TYPE RECEPTOR KINASE"/>
    <property type="match status" value="1"/>
</dbReference>
<evidence type="ECO:0000256" key="6">
    <source>
        <dbReference type="ARBA" id="ARBA00022741"/>
    </source>
</evidence>
<evidence type="ECO:0000256" key="4">
    <source>
        <dbReference type="ARBA" id="ARBA00022692"/>
    </source>
</evidence>
<evidence type="ECO:0000256" key="12">
    <source>
        <dbReference type="ARBA" id="ARBA00047951"/>
    </source>
</evidence>
<evidence type="ECO:0000256" key="2">
    <source>
        <dbReference type="ARBA" id="ARBA00022527"/>
    </source>
</evidence>
<dbReference type="PROSITE" id="PS00108">
    <property type="entry name" value="PROTEIN_KINASE_ST"/>
    <property type="match status" value="1"/>
</dbReference>
<comment type="subcellular location">
    <subcellularLocation>
        <location evidence="1">Membrane</location>
        <topology evidence="1">Single-pass type I membrane protein</topology>
    </subcellularLocation>
</comment>
<evidence type="ECO:0000256" key="8">
    <source>
        <dbReference type="ARBA" id="ARBA00022840"/>
    </source>
</evidence>
<keyword evidence="8 13" id="KW-0067">ATP-binding</keyword>
<dbReference type="Pfam" id="PF23472">
    <property type="entry name" value="LysM2_CERK1_LYK3_4_5"/>
    <property type="match status" value="1"/>
</dbReference>
<evidence type="ECO:0000256" key="5">
    <source>
        <dbReference type="ARBA" id="ARBA00022729"/>
    </source>
</evidence>
<keyword evidence="5 16" id="KW-0732">Signal</keyword>
<sequence>MAAIFSSCHALPLIILFLISLFPYQSFSQQSYLGKETSCSINNNSTPQEYVWSCSCFGHSYQYIIDYTIKSGDSYEKIAYDIFQGLTSCSALKNKNDDYPLNSTAAIGRRLEVPLRCACPTKAQNASRIDNLVVYMLQLNETIGSVARAFGVEEKSVLEANMLSNWSHIYPFTPILVPLGKDDTCRIYPYGDCSSNSNSYLLPFIFLYLVTIPIGGLITLACCFFCGCKGNQLLLKKRRRKLYKKKFFKQNGGFLLQQKLLEDSERVKVFTEEELEQATDNYSDSRLLGQGGYGTVYKGMLRDNTTVAIKRSKQIETSWIEQFINEVIVLSQINHRNIVRLLGCCLETEFPLLVYEFVPNGTLSHHIHEENLEDSPLSWEARLRIASEVAGAISYMHSAASIPIYHRDIKSLNILLDDNFSAKVSDFGTSRFVSCDQSHLTTKVLGTFGYIDPEYFRSSQYTEKSDVYSFGVLVVELLTGKLPVSFARDDGRNLLDHFISLVKTDQLIEILDFIVATEEIMDVVNHVATLATKCLRSNGKERPTMKQVYLELEGLRKSQDCPEISEEVQSIRTSSSFSREDGDDDDLTDDSTIISIETTIA</sequence>
<gene>
    <name evidence="19" type="primary">LOC111019884</name>
</gene>
<evidence type="ECO:0000256" key="13">
    <source>
        <dbReference type="PROSITE-ProRule" id="PRU10141"/>
    </source>
</evidence>
<dbReference type="GO" id="GO:0005886">
    <property type="term" value="C:plasma membrane"/>
    <property type="evidence" value="ECO:0007669"/>
    <property type="project" value="TreeGrafter"/>
</dbReference>
<dbReference type="InterPro" id="IPR008271">
    <property type="entry name" value="Ser/Thr_kinase_AS"/>
</dbReference>
<dbReference type="GO" id="GO:0004674">
    <property type="term" value="F:protein serine/threonine kinase activity"/>
    <property type="evidence" value="ECO:0007669"/>
    <property type="project" value="UniProtKB-KW"/>
</dbReference>
<dbReference type="Proteomes" id="UP000504603">
    <property type="component" value="Unplaced"/>
</dbReference>
<dbReference type="KEGG" id="mcha:111019884"/>
<dbReference type="Pfam" id="PF00069">
    <property type="entry name" value="Pkinase"/>
    <property type="match status" value="1"/>
</dbReference>
<evidence type="ECO:0000256" key="10">
    <source>
        <dbReference type="ARBA" id="ARBA00023136"/>
    </source>
</evidence>
<dbReference type="RefSeq" id="XP_022152099.1">
    <property type="nucleotide sequence ID" value="XM_022296407.1"/>
</dbReference>
<proteinExistence type="predicted"/>
<dbReference type="PROSITE" id="PS00107">
    <property type="entry name" value="PROTEIN_KINASE_ATP"/>
    <property type="match status" value="1"/>
</dbReference>
<keyword evidence="4 15" id="KW-0812">Transmembrane</keyword>
<organism evidence="18 19">
    <name type="scientific">Momordica charantia</name>
    <name type="common">Bitter gourd</name>
    <name type="synonym">Balsam pear</name>
    <dbReference type="NCBI Taxonomy" id="3673"/>
    <lineage>
        <taxon>Eukaryota</taxon>
        <taxon>Viridiplantae</taxon>
        <taxon>Streptophyta</taxon>
        <taxon>Embryophyta</taxon>
        <taxon>Tracheophyta</taxon>
        <taxon>Spermatophyta</taxon>
        <taxon>Magnoliopsida</taxon>
        <taxon>eudicotyledons</taxon>
        <taxon>Gunneridae</taxon>
        <taxon>Pentapetalae</taxon>
        <taxon>rosids</taxon>
        <taxon>fabids</taxon>
        <taxon>Cucurbitales</taxon>
        <taxon>Cucurbitaceae</taxon>
        <taxon>Momordiceae</taxon>
        <taxon>Momordica</taxon>
    </lineage>
</organism>
<dbReference type="InterPro" id="IPR056563">
    <property type="entry name" value="LysM3_LYK4_5"/>
</dbReference>
<dbReference type="GO" id="GO:0007166">
    <property type="term" value="P:cell surface receptor signaling pathway"/>
    <property type="evidence" value="ECO:0007669"/>
    <property type="project" value="InterPro"/>
</dbReference>
<evidence type="ECO:0000313" key="19">
    <source>
        <dbReference type="RefSeq" id="XP_022152099.1"/>
    </source>
</evidence>
<keyword evidence="2" id="KW-0723">Serine/threonine-protein kinase</keyword>
<keyword evidence="7" id="KW-0418">Kinase</keyword>
<evidence type="ECO:0000259" key="17">
    <source>
        <dbReference type="PROSITE" id="PS50011"/>
    </source>
</evidence>
<evidence type="ECO:0000313" key="18">
    <source>
        <dbReference type="Proteomes" id="UP000504603"/>
    </source>
</evidence>
<name>A0A6J1DF11_MOMCH</name>
<feature type="binding site" evidence="13">
    <location>
        <position position="310"/>
    </location>
    <ligand>
        <name>ATP</name>
        <dbReference type="ChEBI" id="CHEBI:30616"/>
    </ligand>
</feature>
<dbReference type="AlphaFoldDB" id="A0A6J1DF11"/>
<dbReference type="Gene3D" id="3.30.200.20">
    <property type="entry name" value="Phosphorylase Kinase, domain 1"/>
    <property type="match status" value="1"/>
</dbReference>
<dbReference type="SMART" id="SM00220">
    <property type="entry name" value="S_TKc"/>
    <property type="match status" value="1"/>
</dbReference>
<evidence type="ECO:0000256" key="11">
    <source>
        <dbReference type="ARBA" id="ARBA00047558"/>
    </source>
</evidence>
<dbReference type="FunFam" id="1.10.510.10:FF:000084">
    <property type="entry name" value="Wall-associated receptor kinase 2"/>
    <property type="match status" value="1"/>
</dbReference>
<keyword evidence="6 13" id="KW-0547">Nucleotide-binding</keyword>
<evidence type="ECO:0000256" key="16">
    <source>
        <dbReference type="SAM" id="SignalP"/>
    </source>
</evidence>
<dbReference type="InterPro" id="IPR017441">
    <property type="entry name" value="Protein_kinase_ATP_BS"/>
</dbReference>
<feature type="transmembrane region" description="Helical" evidence="15">
    <location>
        <begin position="200"/>
        <end position="228"/>
    </location>
</feature>
<accession>A0A6J1DF11</accession>
<dbReference type="OrthoDB" id="4062651at2759"/>
<comment type="catalytic activity">
    <reaction evidence="11">
        <text>L-seryl-[protein] + ATP = O-phospho-L-seryl-[protein] + ADP + H(+)</text>
        <dbReference type="Rhea" id="RHEA:17989"/>
        <dbReference type="Rhea" id="RHEA-COMP:9863"/>
        <dbReference type="Rhea" id="RHEA-COMP:11604"/>
        <dbReference type="ChEBI" id="CHEBI:15378"/>
        <dbReference type="ChEBI" id="CHEBI:29999"/>
        <dbReference type="ChEBI" id="CHEBI:30616"/>
        <dbReference type="ChEBI" id="CHEBI:83421"/>
        <dbReference type="ChEBI" id="CHEBI:456216"/>
    </reaction>
</comment>
<dbReference type="Gene3D" id="1.10.510.10">
    <property type="entry name" value="Transferase(Phosphotransferase) domain 1"/>
    <property type="match status" value="1"/>
</dbReference>
<dbReference type="FunFam" id="3.30.200.20:FF:000043">
    <property type="entry name" value="Wall-associated receptor kinase 2"/>
    <property type="match status" value="1"/>
</dbReference>
<dbReference type="SUPFAM" id="SSF56112">
    <property type="entry name" value="Protein kinase-like (PK-like)"/>
    <property type="match status" value="1"/>
</dbReference>
<dbReference type="InterPro" id="IPR045274">
    <property type="entry name" value="WAK-like"/>
</dbReference>
<dbReference type="GeneID" id="111019884"/>
<dbReference type="CDD" id="cd14066">
    <property type="entry name" value="STKc_IRAK"/>
    <property type="match status" value="1"/>
</dbReference>
<keyword evidence="10 15" id="KW-0472">Membrane</keyword>
<dbReference type="PANTHER" id="PTHR27005">
    <property type="entry name" value="WALL-ASSOCIATED RECEPTOR KINASE-LIKE 21"/>
    <property type="match status" value="1"/>
</dbReference>
<dbReference type="InterPro" id="IPR056562">
    <property type="entry name" value="LysM2_CERK1_LYK3_4_5"/>
</dbReference>
<dbReference type="PROSITE" id="PS50011">
    <property type="entry name" value="PROTEIN_KINASE_DOM"/>
    <property type="match status" value="1"/>
</dbReference>
<dbReference type="Pfam" id="PF23473">
    <property type="entry name" value="LysM3_LYK4_5"/>
    <property type="match status" value="1"/>
</dbReference>
<keyword evidence="3" id="KW-0808">Transferase</keyword>
<keyword evidence="18" id="KW-1185">Reference proteome</keyword>
<dbReference type="InterPro" id="IPR000719">
    <property type="entry name" value="Prot_kinase_dom"/>
</dbReference>
<feature type="chain" id="PRO_5026787399" evidence="16">
    <location>
        <begin position="29"/>
        <end position="601"/>
    </location>
</feature>
<protein>
    <submittedName>
        <fullName evidence="19">Wall-associated receptor kinase-like 16 isoform X1</fullName>
    </submittedName>
</protein>
<keyword evidence="9 15" id="KW-1133">Transmembrane helix</keyword>
<evidence type="ECO:0000256" key="9">
    <source>
        <dbReference type="ARBA" id="ARBA00022989"/>
    </source>
</evidence>
<evidence type="ECO:0000256" key="15">
    <source>
        <dbReference type="SAM" id="Phobius"/>
    </source>
</evidence>
<feature type="region of interest" description="Disordered" evidence="14">
    <location>
        <begin position="570"/>
        <end position="589"/>
    </location>
</feature>
<dbReference type="GO" id="GO:0005524">
    <property type="term" value="F:ATP binding"/>
    <property type="evidence" value="ECO:0007669"/>
    <property type="project" value="UniProtKB-UniRule"/>
</dbReference>
<reference evidence="19" key="1">
    <citation type="submission" date="2025-08" db="UniProtKB">
        <authorList>
            <consortium name="RefSeq"/>
        </authorList>
    </citation>
    <scope>IDENTIFICATION</scope>
    <source>
        <strain evidence="19">OHB3-1</strain>
    </source>
</reference>
<comment type="catalytic activity">
    <reaction evidence="12">
        <text>L-threonyl-[protein] + ATP = O-phospho-L-threonyl-[protein] + ADP + H(+)</text>
        <dbReference type="Rhea" id="RHEA:46608"/>
        <dbReference type="Rhea" id="RHEA-COMP:11060"/>
        <dbReference type="Rhea" id="RHEA-COMP:11605"/>
        <dbReference type="ChEBI" id="CHEBI:15378"/>
        <dbReference type="ChEBI" id="CHEBI:30013"/>
        <dbReference type="ChEBI" id="CHEBI:30616"/>
        <dbReference type="ChEBI" id="CHEBI:61977"/>
        <dbReference type="ChEBI" id="CHEBI:456216"/>
    </reaction>
</comment>
<feature type="domain" description="Protein kinase" evidence="17">
    <location>
        <begin position="282"/>
        <end position="555"/>
    </location>
</feature>
<feature type="signal peptide" evidence="16">
    <location>
        <begin position="1"/>
        <end position="28"/>
    </location>
</feature>
<evidence type="ECO:0000256" key="14">
    <source>
        <dbReference type="SAM" id="MobiDB-lite"/>
    </source>
</evidence>
<evidence type="ECO:0000256" key="3">
    <source>
        <dbReference type="ARBA" id="ARBA00022679"/>
    </source>
</evidence>
<evidence type="ECO:0000256" key="7">
    <source>
        <dbReference type="ARBA" id="ARBA00022777"/>
    </source>
</evidence>
<evidence type="ECO:0000256" key="1">
    <source>
        <dbReference type="ARBA" id="ARBA00004479"/>
    </source>
</evidence>
<dbReference type="InterPro" id="IPR011009">
    <property type="entry name" value="Kinase-like_dom_sf"/>
</dbReference>